<gene>
    <name evidence="2" type="ORF">PODLI_1B028368</name>
</gene>
<proteinExistence type="predicted"/>
<organism evidence="2 3">
    <name type="scientific">Podarcis lilfordi</name>
    <name type="common">Lilford's wall lizard</name>
    <dbReference type="NCBI Taxonomy" id="74358"/>
    <lineage>
        <taxon>Eukaryota</taxon>
        <taxon>Metazoa</taxon>
        <taxon>Chordata</taxon>
        <taxon>Craniata</taxon>
        <taxon>Vertebrata</taxon>
        <taxon>Euteleostomi</taxon>
        <taxon>Lepidosauria</taxon>
        <taxon>Squamata</taxon>
        <taxon>Bifurcata</taxon>
        <taxon>Unidentata</taxon>
        <taxon>Episquamata</taxon>
        <taxon>Laterata</taxon>
        <taxon>Lacertibaenia</taxon>
        <taxon>Lacertidae</taxon>
        <taxon>Podarcis</taxon>
    </lineage>
</organism>
<feature type="region of interest" description="Disordered" evidence="1">
    <location>
        <begin position="32"/>
        <end position="54"/>
    </location>
</feature>
<evidence type="ECO:0000256" key="1">
    <source>
        <dbReference type="SAM" id="MobiDB-lite"/>
    </source>
</evidence>
<sequence>GCLQMSSKSLAPLPRRPSAWFPVTWLLAAREPPEGPRRWTSVSGQNDGGGDARS</sequence>
<dbReference type="EMBL" id="OX395136">
    <property type="protein sequence ID" value="CAI5787065.1"/>
    <property type="molecule type" value="Genomic_DNA"/>
</dbReference>
<keyword evidence="2" id="KW-0675">Receptor</keyword>
<dbReference type="Proteomes" id="UP001178461">
    <property type="component" value="Chromosome 11"/>
</dbReference>
<accession>A0AA35KZD6</accession>
<name>A0AA35KZD6_9SAUR</name>
<reference evidence="2" key="1">
    <citation type="submission" date="2022-12" db="EMBL/GenBank/DDBJ databases">
        <authorList>
            <person name="Alioto T."/>
            <person name="Alioto T."/>
            <person name="Gomez Garrido J."/>
        </authorList>
    </citation>
    <scope>NUCLEOTIDE SEQUENCE</scope>
</reference>
<keyword evidence="3" id="KW-1185">Reference proteome</keyword>
<evidence type="ECO:0000313" key="2">
    <source>
        <dbReference type="EMBL" id="CAI5787065.1"/>
    </source>
</evidence>
<dbReference type="AlphaFoldDB" id="A0AA35KZD6"/>
<protein>
    <submittedName>
        <fullName evidence="2">Xenotropic and polytropic retrovirus receptor 1</fullName>
    </submittedName>
</protein>
<feature type="non-terminal residue" evidence="2">
    <location>
        <position position="1"/>
    </location>
</feature>
<evidence type="ECO:0000313" key="3">
    <source>
        <dbReference type="Proteomes" id="UP001178461"/>
    </source>
</evidence>
<feature type="non-terminal residue" evidence="2">
    <location>
        <position position="54"/>
    </location>
</feature>